<evidence type="ECO:0000256" key="4">
    <source>
        <dbReference type="ARBA" id="ARBA00004402"/>
    </source>
</evidence>
<dbReference type="Proteomes" id="UP000173965">
    <property type="component" value="Segment"/>
</dbReference>
<dbReference type="OrthoDB" id="18868at10239"/>
<evidence type="ECO:0000256" key="1">
    <source>
        <dbReference type="ARBA" id="ARBA00004136"/>
    </source>
</evidence>
<evidence type="ECO:0000256" key="14">
    <source>
        <dbReference type="ARBA" id="ARBA00023136"/>
    </source>
</evidence>
<keyword evidence="12 19" id="KW-0261">Viral envelope protein</keyword>
<sequence length="463" mass="49665">MGLGLVVFILSSVGIAIGELVLRGPTISMVAEKPIDAGFIHPFSHNESQTRSSAPYVLEDLTVSGALYFLGSQVPKTPFYNGSLDILHVPTGPWCPRVVYVASWLKCPRRNSGAFTVCQSSHVTQSKAYPSLSVKVAEQFVLRLTQASSFYSGVYVVRVWVGPESLPNEFPLTFVIAPHTHVGRVHPFMCDAAILRRPAKDADIYTLPHPQPPTPSVHPQLTTTPTPPTTQTTPTTAHAPPHTPAPPSPPTPAPPAPSTPSPEAPTTEAIKSSTTAPQSTTTELASSVASPDIPKTLPGSEGNETSYAAVSSNQTGSINNRSSRSSRYQLSTTQIVQIAIPAAILFCVITGSFVCCVRRCYRRYGCSRKQIYRPSLHVGVSAANEAALARLESELTANTPPTPPGGKRRLSRTRLPSLTSIIEESEPPSVRSLSQSPQRKPNTSANSNQPPHPTKIIEMTSFT</sequence>
<feature type="compositionally biased region" description="Pro residues" evidence="17">
    <location>
        <begin position="241"/>
        <end position="263"/>
    </location>
</feature>
<keyword evidence="7" id="KW-1032">Host cell membrane</keyword>
<organism evidence="19 20">
    <name type="scientific">Pteropodid alphaherpesvirus 1</name>
    <dbReference type="NCBI Taxonomy" id="1343901"/>
    <lineage>
        <taxon>Viruses</taxon>
        <taxon>Duplodnaviria</taxon>
        <taxon>Heunggongvirae</taxon>
        <taxon>Peploviricota</taxon>
        <taxon>Herviviricetes</taxon>
        <taxon>Herpesvirales</taxon>
        <taxon>Orthoherpesviridae</taxon>
        <taxon>Alphaherpesvirinae</taxon>
        <taxon>Simplexvirus</taxon>
        <taxon>Simplexvirus pteropodidalpha1</taxon>
    </lineage>
</organism>
<reference evidence="20" key="1">
    <citation type="journal article" date="2014" name="J. Virol.">
        <title>Isolation and characterization of a novel alphaherpesvirus in fruit bats.</title>
        <authorList>
            <person name="Sasaki M."/>
            <person name="Setiyono A."/>
            <person name="Handharyani E."/>
            <person name="Kobayashi S."/>
            <person name="Rahmadani I."/>
            <person name="Taha S."/>
            <person name="Adiani S."/>
            <person name="Subangkit M."/>
            <person name="Nakamura I."/>
            <person name="Sawa H."/>
            <person name="Kimura T."/>
        </authorList>
    </citation>
    <scope>NUCLEOTIDE SEQUENCE [LARGE SCALE GENOMIC DNA]</scope>
</reference>
<gene>
    <name evidence="19" type="primary">US7</name>
</gene>
<keyword evidence="10" id="KW-0946">Virion</keyword>
<evidence type="ECO:0000256" key="3">
    <source>
        <dbReference type="ARBA" id="ARBA00004381"/>
    </source>
</evidence>
<evidence type="ECO:0000256" key="12">
    <source>
        <dbReference type="ARBA" id="ARBA00022879"/>
    </source>
</evidence>
<dbReference type="GO" id="GO:0043657">
    <property type="term" value="C:host cell"/>
    <property type="evidence" value="ECO:0007669"/>
    <property type="project" value="InterPro"/>
</dbReference>
<evidence type="ECO:0000256" key="8">
    <source>
        <dbReference type="ARBA" id="ARBA00022692"/>
    </source>
</evidence>
<keyword evidence="18" id="KW-1133">Transmembrane helix</keyword>
<keyword evidence="11" id="KW-1043">Host membrane</keyword>
<dbReference type="GO" id="GO:0044156">
    <property type="term" value="C:host cell junction"/>
    <property type="evidence" value="ECO:0007669"/>
    <property type="project" value="UniProtKB-SubCell"/>
</dbReference>
<evidence type="ECO:0000256" key="15">
    <source>
        <dbReference type="ARBA" id="ARBA00023180"/>
    </source>
</evidence>
<dbReference type="GO" id="GO:0055036">
    <property type="term" value="C:virion membrane"/>
    <property type="evidence" value="ECO:0007669"/>
    <property type="project" value="UniProtKB-SubCell"/>
</dbReference>
<evidence type="ECO:0000256" key="16">
    <source>
        <dbReference type="ARBA" id="ARBA00025134"/>
    </source>
</evidence>
<keyword evidence="8 18" id="KW-0812">Transmembrane</keyword>
<evidence type="ECO:0000256" key="10">
    <source>
        <dbReference type="ARBA" id="ARBA00022844"/>
    </source>
</evidence>
<evidence type="ECO:0000313" key="19">
    <source>
        <dbReference type="EMBL" id="BAP00744.1"/>
    </source>
</evidence>
<feature type="transmembrane region" description="Helical" evidence="18">
    <location>
        <begin position="338"/>
        <end position="361"/>
    </location>
</feature>
<dbReference type="Pfam" id="PF01688">
    <property type="entry name" value="Herpes_gI"/>
    <property type="match status" value="1"/>
</dbReference>
<feature type="compositionally biased region" description="Polar residues" evidence="17">
    <location>
        <begin position="302"/>
        <end position="320"/>
    </location>
</feature>
<evidence type="ECO:0000256" key="6">
    <source>
        <dbReference type="ARBA" id="ARBA00013983"/>
    </source>
</evidence>
<comment type="similarity">
    <text evidence="5">Belongs to the alphaherpesvirinae glycoprotein I family.</text>
</comment>
<feature type="region of interest" description="Disordered" evidence="17">
    <location>
        <begin position="393"/>
        <end position="463"/>
    </location>
</feature>
<evidence type="ECO:0000256" key="18">
    <source>
        <dbReference type="SAM" id="Phobius"/>
    </source>
</evidence>
<keyword evidence="13" id="KW-1031">Host cell junction</keyword>
<comment type="subcellular location">
    <subcellularLocation>
        <location evidence="1">Host Golgi apparatus</location>
    </subcellularLocation>
    <subcellularLocation>
        <location evidence="2">Host cell junction</location>
    </subcellularLocation>
    <subcellularLocation>
        <location evidence="4">Host cell membrane</location>
        <topology evidence="4">Single-pass type I membrane protein</topology>
    </subcellularLocation>
    <subcellularLocation>
        <location evidence="3">Virion membrane</location>
        <topology evidence="3">Single-pass membrane protein</topology>
    </subcellularLocation>
</comment>
<evidence type="ECO:0000256" key="11">
    <source>
        <dbReference type="ARBA" id="ARBA00022870"/>
    </source>
</evidence>
<evidence type="ECO:0000256" key="13">
    <source>
        <dbReference type="ARBA" id="ARBA00023081"/>
    </source>
</evidence>
<dbReference type="EMBL" id="AB825953">
    <property type="protein sequence ID" value="BAP00744.1"/>
    <property type="molecule type" value="Genomic_DNA"/>
</dbReference>
<proteinExistence type="inferred from homology"/>
<name>A0A060Q0X8_9ALPH</name>
<evidence type="ECO:0000256" key="2">
    <source>
        <dbReference type="ARBA" id="ARBA00004315"/>
    </source>
</evidence>
<evidence type="ECO:0000256" key="5">
    <source>
        <dbReference type="ARBA" id="ARBA00005825"/>
    </source>
</evidence>
<dbReference type="GO" id="GO:0019031">
    <property type="term" value="C:viral envelope"/>
    <property type="evidence" value="ECO:0007669"/>
    <property type="project" value="UniProtKB-KW"/>
</dbReference>
<feature type="compositionally biased region" description="Polar residues" evidence="17">
    <location>
        <begin position="431"/>
        <end position="449"/>
    </location>
</feature>
<evidence type="ECO:0000256" key="7">
    <source>
        <dbReference type="ARBA" id="ARBA00022511"/>
    </source>
</evidence>
<feature type="region of interest" description="Disordered" evidence="17">
    <location>
        <begin position="204"/>
        <end position="326"/>
    </location>
</feature>
<dbReference type="RefSeq" id="YP_009042127.1">
    <property type="nucleotide sequence ID" value="NC_024306.1"/>
</dbReference>
<evidence type="ECO:0000313" key="20">
    <source>
        <dbReference type="Proteomes" id="UP000173965"/>
    </source>
</evidence>
<accession>A0A060Q0X8</accession>
<feature type="compositionally biased region" description="Low complexity" evidence="17">
    <location>
        <begin position="217"/>
        <end position="240"/>
    </location>
</feature>
<evidence type="ECO:0000256" key="17">
    <source>
        <dbReference type="SAM" id="MobiDB-lite"/>
    </source>
</evidence>
<dbReference type="GeneID" id="19621713"/>
<dbReference type="InterPro" id="IPR002874">
    <property type="entry name" value="Herpes_gI"/>
</dbReference>
<keyword evidence="20" id="KW-1185">Reference proteome</keyword>
<keyword evidence="14 18" id="KW-0472">Membrane</keyword>
<evidence type="ECO:0000256" key="9">
    <source>
        <dbReference type="ARBA" id="ARBA00022812"/>
    </source>
</evidence>
<keyword evidence="9" id="KW-1040">Host Golgi apparatus</keyword>
<dbReference type="KEGG" id="vg:19621713"/>
<feature type="compositionally biased region" description="Polar residues" evidence="17">
    <location>
        <begin position="270"/>
        <end position="289"/>
    </location>
</feature>
<protein>
    <recommendedName>
        <fullName evidence="6">Envelope glycoprotein I</fullName>
    </recommendedName>
</protein>
<comment type="function">
    <text evidence="16">In epithelial cells, the heterodimer gE/gI is required for the cell-to-cell spread of the virus, by sorting nascent virions to cell junctions. Once the virus reaches the cell junctions, virus particles can spread to adjacent cells extremely rapidly through interactions with cellular receptors that accumulate at these junctions. Implicated in basolateral spread in polarized cells. In neuronal cells, gE/gI is essential for the anterograde spread of the infection throughout the host nervous system. Together with US9, the heterodimer gE/gI is involved in the sorting and transport of viral structural components toward axon tips.</text>
</comment>
<dbReference type="GO" id="GO:0044177">
    <property type="term" value="C:host cell Golgi apparatus"/>
    <property type="evidence" value="ECO:0007669"/>
    <property type="project" value="UniProtKB-SubCell"/>
</dbReference>
<keyword evidence="15" id="KW-0325">Glycoprotein</keyword>